<sequence length="235" mass="25984">MSEQIQLPCEAPFEQLDIYVKRILAKYQGLDEQILFGEAHEGTTPIDIKEAFKICVHNRGGYSVKCISDIKIVDLTADEEIICNHKVKLILKFKVVLFVTFTNNCFGCIVLPDDALSTNEDATACFITDIEHEAQTIGSTESLELVDDVCGKVFKWVKSIPLSEFEGEIPPSAFSDPTLQTHLIVKSITSDFDVLGESHCGEIPGTEVHISIFADLLDKLGVDQDILICGVPFDC</sequence>
<organism evidence="1 2">
    <name type="scientific">Caloramator quimbayensis</name>
    <dbReference type="NCBI Taxonomy" id="1147123"/>
    <lineage>
        <taxon>Bacteria</taxon>
        <taxon>Bacillati</taxon>
        <taxon>Bacillota</taxon>
        <taxon>Clostridia</taxon>
        <taxon>Eubacteriales</taxon>
        <taxon>Clostridiaceae</taxon>
        <taxon>Caloramator</taxon>
    </lineage>
</organism>
<evidence type="ECO:0000313" key="2">
    <source>
        <dbReference type="Proteomes" id="UP000190105"/>
    </source>
</evidence>
<protein>
    <submittedName>
        <fullName evidence="1">Uncharacterized protein</fullName>
    </submittedName>
</protein>
<accession>A0A1T4XHI3</accession>
<proteinExistence type="predicted"/>
<keyword evidence="2" id="KW-1185">Reference proteome</keyword>
<dbReference type="EMBL" id="FUYH01000009">
    <property type="protein sequence ID" value="SKA89000.1"/>
    <property type="molecule type" value="Genomic_DNA"/>
</dbReference>
<evidence type="ECO:0000313" key="1">
    <source>
        <dbReference type="EMBL" id="SKA89000.1"/>
    </source>
</evidence>
<dbReference type="AlphaFoldDB" id="A0A1T4XHI3"/>
<reference evidence="2" key="1">
    <citation type="submission" date="2017-02" db="EMBL/GenBank/DDBJ databases">
        <authorList>
            <person name="Varghese N."/>
            <person name="Submissions S."/>
        </authorList>
    </citation>
    <scope>NUCLEOTIDE SEQUENCE [LARGE SCALE GENOMIC DNA]</scope>
    <source>
        <strain evidence="2">USBA 833</strain>
    </source>
</reference>
<gene>
    <name evidence="1" type="ORF">SAMN05443428_10958</name>
</gene>
<name>A0A1T4XHI3_9CLOT</name>
<dbReference type="RefSeq" id="WP_078696490.1">
    <property type="nucleotide sequence ID" value="NZ_FUYH01000009.1"/>
</dbReference>
<dbReference type="Proteomes" id="UP000190105">
    <property type="component" value="Unassembled WGS sequence"/>
</dbReference>
<dbReference type="OrthoDB" id="1950896at2"/>